<evidence type="ECO:0000256" key="4">
    <source>
        <dbReference type="ARBA" id="ARBA00011233"/>
    </source>
</evidence>
<evidence type="ECO:0000313" key="12">
    <source>
        <dbReference type="Proteomes" id="UP000271031"/>
    </source>
</evidence>
<dbReference type="RefSeq" id="WP_122917634.1">
    <property type="nucleotide sequence ID" value="NZ_RHHQ01000007.1"/>
</dbReference>
<keyword evidence="9" id="KW-0460">Magnesium</keyword>
<dbReference type="NCBIfam" id="NF006875">
    <property type="entry name" value="PRK09372.1"/>
    <property type="match status" value="1"/>
</dbReference>
<dbReference type="CDD" id="cd16841">
    <property type="entry name" value="RraA_family"/>
    <property type="match status" value="1"/>
</dbReference>
<comment type="catalytic activity">
    <reaction evidence="1 10">
        <text>4-hydroxy-4-methyl-2-oxoglutarate = 2 pyruvate</text>
        <dbReference type="Rhea" id="RHEA:22748"/>
        <dbReference type="ChEBI" id="CHEBI:15361"/>
        <dbReference type="ChEBI" id="CHEBI:58276"/>
        <dbReference type="EC" id="4.1.3.17"/>
    </reaction>
</comment>
<protein>
    <recommendedName>
        <fullName evidence="10">4-hydroxy-4-methyl-2-oxoglutarate aldolase</fullName>
        <shortName evidence="10">HMG aldolase</shortName>
        <ecNumber evidence="10">4.1.1.112</ecNumber>
        <ecNumber evidence="10">4.1.3.17</ecNumber>
    </recommendedName>
    <alternativeName>
        <fullName evidence="10">Oxaloacetate decarboxylase</fullName>
    </alternativeName>
</protein>
<evidence type="ECO:0000313" key="11">
    <source>
        <dbReference type="EMBL" id="RNB90707.1"/>
    </source>
</evidence>
<dbReference type="PANTHER" id="PTHR33254:SF4">
    <property type="entry name" value="4-HYDROXY-4-METHYL-2-OXOGLUTARATE ALDOLASE 3-RELATED"/>
    <property type="match status" value="1"/>
</dbReference>
<keyword evidence="6 10" id="KW-0456">Lyase</keyword>
<dbReference type="NCBIfam" id="TIGR01935">
    <property type="entry name" value="NOT-MenG"/>
    <property type="match status" value="1"/>
</dbReference>
<evidence type="ECO:0000256" key="3">
    <source>
        <dbReference type="ARBA" id="ARBA00008621"/>
    </source>
</evidence>
<gene>
    <name evidence="11" type="ORF">EDM56_06900</name>
</gene>
<evidence type="ECO:0000256" key="1">
    <source>
        <dbReference type="ARBA" id="ARBA00001342"/>
    </source>
</evidence>
<dbReference type="GO" id="GO:0008948">
    <property type="term" value="F:oxaloacetate decarboxylase activity"/>
    <property type="evidence" value="ECO:0007669"/>
    <property type="project" value="UniProtKB-EC"/>
</dbReference>
<dbReference type="EMBL" id="RHHQ01000007">
    <property type="protein sequence ID" value="RNB90707.1"/>
    <property type="molecule type" value="Genomic_DNA"/>
</dbReference>
<feature type="binding site" evidence="9">
    <location>
        <position position="102"/>
    </location>
    <ligand>
        <name>Mg(2+)</name>
        <dbReference type="ChEBI" id="CHEBI:18420"/>
    </ligand>
</feature>
<comment type="cofactor">
    <cofactor evidence="9">
        <name>Mg(2+)</name>
        <dbReference type="ChEBI" id="CHEBI:18420"/>
    </cofactor>
</comment>
<comment type="cofactor">
    <cofactor evidence="2 10">
        <name>a divalent metal cation</name>
        <dbReference type="ChEBI" id="CHEBI:60240"/>
    </cofactor>
</comment>
<evidence type="ECO:0000256" key="2">
    <source>
        <dbReference type="ARBA" id="ARBA00001968"/>
    </source>
</evidence>
<name>A0A3M8DUP7_9BACL</name>
<organism evidence="11 12">
    <name type="scientific">Brevibacillus fluminis</name>
    <dbReference type="NCBI Taxonomy" id="511487"/>
    <lineage>
        <taxon>Bacteria</taxon>
        <taxon>Bacillati</taxon>
        <taxon>Bacillota</taxon>
        <taxon>Bacilli</taxon>
        <taxon>Bacillales</taxon>
        <taxon>Paenibacillaceae</taxon>
        <taxon>Brevibacillus</taxon>
    </lineage>
</organism>
<dbReference type="PANTHER" id="PTHR33254">
    <property type="entry name" value="4-HYDROXY-4-METHYL-2-OXOGLUTARATE ALDOLASE 3-RELATED"/>
    <property type="match status" value="1"/>
</dbReference>
<comment type="subunit">
    <text evidence="4 10">Homotrimer.</text>
</comment>
<comment type="caution">
    <text evidence="11">The sequence shown here is derived from an EMBL/GenBank/DDBJ whole genome shotgun (WGS) entry which is preliminary data.</text>
</comment>
<dbReference type="GO" id="GO:0046872">
    <property type="term" value="F:metal ion binding"/>
    <property type="evidence" value="ECO:0007669"/>
    <property type="project" value="UniProtKB-KW"/>
</dbReference>
<accession>A0A3M8DUP7</accession>
<dbReference type="InterPro" id="IPR010203">
    <property type="entry name" value="RraA"/>
</dbReference>
<dbReference type="Gene3D" id="3.50.30.40">
    <property type="entry name" value="Ribonuclease E inhibitor RraA/RraA-like"/>
    <property type="match status" value="1"/>
</dbReference>
<dbReference type="Pfam" id="PF03737">
    <property type="entry name" value="RraA-like"/>
    <property type="match status" value="1"/>
</dbReference>
<dbReference type="GO" id="GO:0047443">
    <property type="term" value="F:4-hydroxy-4-methyl-2-oxoglutarate aldolase activity"/>
    <property type="evidence" value="ECO:0007669"/>
    <property type="project" value="UniProtKB-EC"/>
</dbReference>
<evidence type="ECO:0000256" key="8">
    <source>
        <dbReference type="ARBA" id="ARBA00047973"/>
    </source>
</evidence>
<dbReference type="InterPro" id="IPR036704">
    <property type="entry name" value="RraA/RraA-like_sf"/>
</dbReference>
<evidence type="ECO:0000256" key="7">
    <source>
        <dbReference type="ARBA" id="ARBA00025046"/>
    </source>
</evidence>
<dbReference type="InterPro" id="IPR005493">
    <property type="entry name" value="RraA/RraA-like"/>
</dbReference>
<feature type="binding site" evidence="9">
    <location>
        <position position="101"/>
    </location>
    <ligand>
        <name>substrate</name>
    </ligand>
</feature>
<keyword evidence="12" id="KW-1185">Reference proteome</keyword>
<comment type="catalytic activity">
    <reaction evidence="8 10">
        <text>oxaloacetate + H(+) = pyruvate + CO2</text>
        <dbReference type="Rhea" id="RHEA:15641"/>
        <dbReference type="ChEBI" id="CHEBI:15361"/>
        <dbReference type="ChEBI" id="CHEBI:15378"/>
        <dbReference type="ChEBI" id="CHEBI:16452"/>
        <dbReference type="ChEBI" id="CHEBI:16526"/>
        <dbReference type="EC" id="4.1.1.112"/>
    </reaction>
</comment>
<evidence type="ECO:0000256" key="5">
    <source>
        <dbReference type="ARBA" id="ARBA00022723"/>
    </source>
</evidence>
<dbReference type="EC" id="4.1.3.17" evidence="10"/>
<evidence type="ECO:0000256" key="10">
    <source>
        <dbReference type="RuleBase" id="RU004338"/>
    </source>
</evidence>
<sequence>MKGEKLLKTADLCDKHSEHLHICTTTFRSFGSIPAFNGPIRTVKVIDDNVLVLQALEDIPAGSVLVVDGDGSRQCALLGDRLAGIAADRKLAGVIIHGCVRDAAELAQTNVGIFALGTMPKKSAKNGLGERDVPLTFGGITWTPGHYAYADEDGVVVSETALTL</sequence>
<comment type="function">
    <text evidence="7 10">Catalyzes the aldol cleavage of 4-hydroxy-4-methyl-2-oxoglutarate (HMG) into 2 molecules of pyruvate. Also contains a secondary oxaloacetate (OAA) decarboxylase activity due to the common pyruvate enolate transition state formed following C-C bond cleavage in the retro-aldol and decarboxylation reactions.</text>
</comment>
<evidence type="ECO:0000256" key="9">
    <source>
        <dbReference type="PIRSR" id="PIRSR605493-1"/>
    </source>
</evidence>
<dbReference type="GO" id="GO:0008428">
    <property type="term" value="F:ribonuclease inhibitor activity"/>
    <property type="evidence" value="ECO:0007669"/>
    <property type="project" value="InterPro"/>
</dbReference>
<feature type="binding site" evidence="9">
    <location>
        <begin position="79"/>
        <end position="82"/>
    </location>
    <ligand>
        <name>substrate</name>
    </ligand>
</feature>
<dbReference type="SUPFAM" id="SSF89562">
    <property type="entry name" value="RraA-like"/>
    <property type="match status" value="1"/>
</dbReference>
<dbReference type="OrthoDB" id="9784786at2"/>
<dbReference type="EC" id="4.1.1.112" evidence="10"/>
<reference evidence="11 12" key="1">
    <citation type="submission" date="2018-10" db="EMBL/GenBank/DDBJ databases">
        <title>Phylogenomics of Brevibacillus.</title>
        <authorList>
            <person name="Dunlap C."/>
        </authorList>
    </citation>
    <scope>NUCLEOTIDE SEQUENCE [LARGE SCALE GENOMIC DNA]</scope>
    <source>
        <strain evidence="11 12">JCM 15716</strain>
    </source>
</reference>
<comment type="similarity">
    <text evidence="3 10">Belongs to the class II aldolase/RraA-like family.</text>
</comment>
<proteinExistence type="inferred from homology"/>
<dbReference type="Proteomes" id="UP000271031">
    <property type="component" value="Unassembled WGS sequence"/>
</dbReference>
<evidence type="ECO:0000256" key="6">
    <source>
        <dbReference type="ARBA" id="ARBA00023239"/>
    </source>
</evidence>
<dbReference type="GO" id="GO:0051252">
    <property type="term" value="P:regulation of RNA metabolic process"/>
    <property type="evidence" value="ECO:0007669"/>
    <property type="project" value="InterPro"/>
</dbReference>
<keyword evidence="5 9" id="KW-0479">Metal-binding</keyword>
<dbReference type="AlphaFoldDB" id="A0A3M8DUP7"/>